<gene>
    <name evidence="1" type="primary">orf105</name>
</gene>
<protein>
    <submittedName>
        <fullName evidence="1">Orf105</fullName>
    </submittedName>
</protein>
<dbReference type="EMBL" id="AF451898">
    <property type="protein sequence ID" value="AAN04399.1"/>
    <property type="molecule type" value="Genomic_DNA"/>
</dbReference>
<reference evidence="1 2" key="1">
    <citation type="journal article" date="2002" name="J. Virol.">
        <title>Analysis of the complete genome sequence of the Hz-1 virus suggests that it is related to members of the Baculoviridae.</title>
        <authorList>
            <person name="Cheng C.H."/>
            <person name="Liu S.M."/>
            <person name="Chow T.Y."/>
            <person name="Hsiao Y.Y."/>
            <person name="Wang D.P."/>
            <person name="Huang J.J."/>
            <person name="Chen H.H."/>
        </authorList>
    </citation>
    <scope>NUCLEOTIDE SEQUENCE [LARGE SCALE GENOMIC DNA]</scope>
</reference>
<sequence>MKLKLDIYSIQIHGYRQTIILHQTRCTVRLLQCISTCIIHQTPITEITKNY</sequence>
<organism evidence="1 2">
    <name type="scientific">Heliothis zea nudivirus 1</name>
    <dbReference type="NCBI Taxonomy" id="3116536"/>
    <lineage>
        <taxon>Viruses</taxon>
        <taxon>Viruses incertae sedis</taxon>
        <taxon>Naldaviricetes</taxon>
        <taxon>Lefavirales</taxon>
        <taxon>Nudiviridae</taxon>
        <taxon>Betanudivirus</taxon>
        <taxon>Betanudivirus hezeae</taxon>
    </lineage>
</organism>
<dbReference type="Proteomes" id="UP000232784">
    <property type="component" value="Segment"/>
</dbReference>
<accession>Q8JKK8</accession>
<keyword evidence="2" id="KW-1185">Reference proteome</keyword>
<proteinExistence type="predicted"/>
<dbReference type="KEGG" id="vg:955169"/>
<name>Q8JKK8_9VIRU</name>
<evidence type="ECO:0000313" key="2">
    <source>
        <dbReference type="Proteomes" id="UP000232784"/>
    </source>
</evidence>
<evidence type="ECO:0000313" key="1">
    <source>
        <dbReference type="EMBL" id="AAN04399.1"/>
    </source>
</evidence>